<reference evidence="1 2" key="1">
    <citation type="submission" date="2015-05" db="EMBL/GenBank/DDBJ databases">
        <title>Evolution of Trichinella species and genotypes.</title>
        <authorList>
            <person name="Korhonen P.K."/>
            <person name="Edoardo P."/>
            <person name="Giuseppe L.R."/>
            <person name="Gasser R.B."/>
        </authorList>
    </citation>
    <scope>NUCLEOTIDE SEQUENCE [LARGE SCALE GENOMIC DNA]</scope>
    <source>
        <strain evidence="1">ISS10</strain>
    </source>
</reference>
<dbReference type="AlphaFoldDB" id="A0A0V1LHT2"/>
<dbReference type="Proteomes" id="UP000054721">
    <property type="component" value="Unassembled WGS sequence"/>
</dbReference>
<protein>
    <submittedName>
        <fullName evidence="1">Uncharacterized protein</fullName>
    </submittedName>
</protein>
<evidence type="ECO:0000313" key="2">
    <source>
        <dbReference type="Proteomes" id="UP000054721"/>
    </source>
</evidence>
<dbReference type="EMBL" id="JYDW01000048">
    <property type="protein sequence ID" value="KRZ59034.1"/>
    <property type="molecule type" value="Genomic_DNA"/>
</dbReference>
<proteinExistence type="predicted"/>
<name>A0A0V1LHT2_9BILA</name>
<comment type="caution">
    <text evidence="1">The sequence shown here is derived from an EMBL/GenBank/DDBJ whole genome shotgun (WGS) entry which is preliminary data.</text>
</comment>
<accession>A0A0V1LHT2</accession>
<keyword evidence="2" id="KW-1185">Reference proteome</keyword>
<evidence type="ECO:0000313" key="1">
    <source>
        <dbReference type="EMBL" id="KRZ59034.1"/>
    </source>
</evidence>
<organism evidence="1 2">
    <name type="scientific">Trichinella nativa</name>
    <dbReference type="NCBI Taxonomy" id="6335"/>
    <lineage>
        <taxon>Eukaryota</taxon>
        <taxon>Metazoa</taxon>
        <taxon>Ecdysozoa</taxon>
        <taxon>Nematoda</taxon>
        <taxon>Enoplea</taxon>
        <taxon>Dorylaimia</taxon>
        <taxon>Trichinellida</taxon>
        <taxon>Trichinellidae</taxon>
        <taxon>Trichinella</taxon>
    </lineage>
</organism>
<sequence length="85" mass="8839">MDTEIDSVIINTGVSGKEHAVIETPINQLLSRNPAVGSIKPGVAKVVHIDPLGLMGLSKAVIPKVGEIAPLGAVGKYLLIILCLM</sequence>
<gene>
    <name evidence="1" type="ORF">T02_1255</name>
</gene>